<dbReference type="EMBL" id="JAARLZ010000002">
    <property type="protein sequence ID" value="NII05573.1"/>
    <property type="molecule type" value="Genomic_DNA"/>
</dbReference>
<protein>
    <submittedName>
        <fullName evidence="3">Zf-HC2 domain-containing protein</fullName>
    </submittedName>
</protein>
<evidence type="ECO:0000256" key="1">
    <source>
        <dbReference type="SAM" id="Phobius"/>
    </source>
</evidence>
<feature type="transmembrane region" description="Helical" evidence="1">
    <location>
        <begin position="102"/>
        <end position="123"/>
    </location>
</feature>
<sequence>MNSPTPAGRDCARAWEAMPWVLQHSASAAQAEWLEGHLAGCASCRNEYEQQRLLQKAMQLPSDVPVDVNAGLKHLLDRLDVHDAEAAAAPVARPSRLRGNQWILRGLVAAVFVQAVGIGILGLKLRQQDASPAYHTYSQTTGVTVPPGAMHVVPDAGMKVADWNAVVNSLHLQVIGGPNAVGAYTVLAAGGASARENVLRRLRATHGIRMAEPVSEAP</sequence>
<evidence type="ECO:0000313" key="4">
    <source>
        <dbReference type="Proteomes" id="UP000490980"/>
    </source>
</evidence>
<feature type="domain" description="Putative zinc-finger" evidence="2">
    <location>
        <begin position="11"/>
        <end position="45"/>
    </location>
</feature>
<dbReference type="RefSeq" id="WP_166946671.1">
    <property type="nucleotide sequence ID" value="NZ_JAARLZ010000002.1"/>
</dbReference>
<comment type="caution">
    <text evidence="3">The sequence shown here is derived from an EMBL/GenBank/DDBJ whole genome shotgun (WGS) entry which is preliminary data.</text>
</comment>
<name>A0A7X5U8B7_9GAMM</name>
<gene>
    <name evidence="3" type="ORF">HBF25_04105</name>
</gene>
<dbReference type="Pfam" id="PF13490">
    <property type="entry name" value="zf-HC2"/>
    <property type="match status" value="1"/>
</dbReference>
<reference evidence="3 4" key="1">
    <citation type="submission" date="2020-03" db="EMBL/GenBank/DDBJ databases">
        <authorList>
            <person name="Lai Q."/>
        </authorList>
    </citation>
    <scope>NUCLEOTIDE SEQUENCE [LARGE SCALE GENOMIC DNA]</scope>
    <source>
        <strain evidence="3 4">CCUG 25036</strain>
    </source>
</reference>
<organism evidence="3 4">
    <name type="scientific">Luteibacter anthropi</name>
    <dbReference type="NCBI Taxonomy" id="564369"/>
    <lineage>
        <taxon>Bacteria</taxon>
        <taxon>Pseudomonadati</taxon>
        <taxon>Pseudomonadota</taxon>
        <taxon>Gammaproteobacteria</taxon>
        <taxon>Lysobacterales</taxon>
        <taxon>Rhodanobacteraceae</taxon>
        <taxon>Luteibacter</taxon>
    </lineage>
</organism>
<evidence type="ECO:0000259" key="2">
    <source>
        <dbReference type="Pfam" id="PF13490"/>
    </source>
</evidence>
<proteinExistence type="predicted"/>
<dbReference type="AlphaFoldDB" id="A0A7X5U8B7"/>
<keyword evidence="1" id="KW-0812">Transmembrane</keyword>
<evidence type="ECO:0000313" key="3">
    <source>
        <dbReference type="EMBL" id="NII05573.1"/>
    </source>
</evidence>
<accession>A0A7X5U8B7</accession>
<keyword evidence="1" id="KW-0472">Membrane</keyword>
<dbReference type="InterPro" id="IPR027383">
    <property type="entry name" value="Znf_put"/>
</dbReference>
<dbReference type="Proteomes" id="UP000490980">
    <property type="component" value="Unassembled WGS sequence"/>
</dbReference>
<keyword evidence="4" id="KW-1185">Reference proteome</keyword>
<keyword evidence="1" id="KW-1133">Transmembrane helix</keyword>